<dbReference type="RefSeq" id="WP_307392095.1">
    <property type="nucleotide sequence ID" value="NZ_BAAADK010000045.1"/>
</dbReference>
<feature type="transmembrane region" description="Helical" evidence="6">
    <location>
        <begin position="86"/>
        <end position="104"/>
    </location>
</feature>
<sequence>METIKRDDGQTRRSTDSTVKDTVFQFIFRYGTLLVTLFVLIYFSVTNPYFLTYSNITDILRSISIVTLVAIGVTFSLIVDGFDLSVGSTVSLTTVITASLMVWYEQSLLVILTVPILIGAIVGLLNAFFIIKIKIPDLLVTLAMLYIIRGIHLTYTKGYSVYTNMPLGGGVNAPGKFSDAFLWLGQGSLFSFTIGGQLISVPVPVVIMLVIVAVVHIYLNYTRQGRLLYITGGNQEAARLSGVRVNRYKTLAYVLSGICCGIAGILLTARIGTGQVDAGGSLLMDAVAAAFVGYSVFGAGKPNAIGTFVGAVLIGILLNGLTMLNLPYYAYDIIKGSVLLLALAITYYHMKQRNR</sequence>
<dbReference type="PANTHER" id="PTHR32196:SF72">
    <property type="entry name" value="RIBOSE IMPORT PERMEASE PROTEIN RBSC"/>
    <property type="match status" value="1"/>
</dbReference>
<comment type="caution">
    <text evidence="7">The sequence shown here is derived from an EMBL/GenBank/DDBJ whole genome shotgun (WGS) entry which is preliminary data.</text>
</comment>
<feature type="transmembrane region" description="Helical" evidence="6">
    <location>
        <begin position="304"/>
        <end position="322"/>
    </location>
</feature>
<feature type="transmembrane region" description="Helical" evidence="6">
    <location>
        <begin position="278"/>
        <end position="297"/>
    </location>
</feature>
<evidence type="ECO:0000256" key="3">
    <source>
        <dbReference type="ARBA" id="ARBA00022692"/>
    </source>
</evidence>
<evidence type="ECO:0000313" key="7">
    <source>
        <dbReference type="EMBL" id="MDQ0165252.1"/>
    </source>
</evidence>
<feature type="transmembrane region" description="Helical" evidence="6">
    <location>
        <begin position="251"/>
        <end position="272"/>
    </location>
</feature>
<dbReference type="InterPro" id="IPR001851">
    <property type="entry name" value="ABC_transp_permease"/>
</dbReference>
<dbReference type="EMBL" id="JAUSTY010000004">
    <property type="protein sequence ID" value="MDQ0165252.1"/>
    <property type="molecule type" value="Genomic_DNA"/>
</dbReference>
<keyword evidence="4 6" id="KW-1133">Transmembrane helix</keyword>
<evidence type="ECO:0000256" key="1">
    <source>
        <dbReference type="ARBA" id="ARBA00004651"/>
    </source>
</evidence>
<evidence type="ECO:0000256" key="2">
    <source>
        <dbReference type="ARBA" id="ARBA00022475"/>
    </source>
</evidence>
<feature type="transmembrane region" description="Helical" evidence="6">
    <location>
        <begin position="198"/>
        <end position="219"/>
    </location>
</feature>
<keyword evidence="7" id="KW-0813">Transport</keyword>
<keyword evidence="2" id="KW-1003">Cell membrane</keyword>
<protein>
    <submittedName>
        <fullName evidence="7">Simple sugar transport system permease protein</fullName>
    </submittedName>
</protein>
<organism evidence="7 8">
    <name type="scientific">Caldalkalibacillus horti</name>
    <dbReference type="NCBI Taxonomy" id="77523"/>
    <lineage>
        <taxon>Bacteria</taxon>
        <taxon>Bacillati</taxon>
        <taxon>Bacillota</taxon>
        <taxon>Bacilli</taxon>
        <taxon>Bacillales</taxon>
        <taxon>Bacillaceae</taxon>
        <taxon>Caldalkalibacillus</taxon>
    </lineage>
</organism>
<evidence type="ECO:0000256" key="4">
    <source>
        <dbReference type="ARBA" id="ARBA00022989"/>
    </source>
</evidence>
<dbReference type="CDD" id="cd06579">
    <property type="entry name" value="TM_PBP1_transp_AraH_like"/>
    <property type="match status" value="1"/>
</dbReference>
<gene>
    <name evidence="7" type="ORF">J2S11_001152</name>
</gene>
<accession>A0ABT9VWA3</accession>
<feature type="transmembrane region" description="Helical" evidence="6">
    <location>
        <begin position="27"/>
        <end position="47"/>
    </location>
</feature>
<comment type="subcellular location">
    <subcellularLocation>
        <location evidence="1">Cell membrane</location>
        <topology evidence="1">Multi-pass membrane protein</topology>
    </subcellularLocation>
</comment>
<keyword evidence="3 6" id="KW-0812">Transmembrane</keyword>
<name>A0ABT9VWA3_9BACI</name>
<evidence type="ECO:0000313" key="8">
    <source>
        <dbReference type="Proteomes" id="UP001235840"/>
    </source>
</evidence>
<feature type="transmembrane region" description="Helical" evidence="6">
    <location>
        <begin position="110"/>
        <end position="131"/>
    </location>
</feature>
<dbReference type="PANTHER" id="PTHR32196">
    <property type="entry name" value="ABC TRANSPORTER PERMEASE PROTEIN YPHD-RELATED-RELATED"/>
    <property type="match status" value="1"/>
</dbReference>
<feature type="transmembrane region" description="Helical" evidence="6">
    <location>
        <begin position="59"/>
        <end position="79"/>
    </location>
</feature>
<keyword evidence="8" id="KW-1185">Reference proteome</keyword>
<dbReference type="Pfam" id="PF02653">
    <property type="entry name" value="BPD_transp_2"/>
    <property type="match status" value="1"/>
</dbReference>
<keyword evidence="7" id="KW-0762">Sugar transport</keyword>
<proteinExistence type="predicted"/>
<evidence type="ECO:0000256" key="5">
    <source>
        <dbReference type="ARBA" id="ARBA00023136"/>
    </source>
</evidence>
<keyword evidence="5 6" id="KW-0472">Membrane</keyword>
<evidence type="ECO:0000256" key="6">
    <source>
        <dbReference type="SAM" id="Phobius"/>
    </source>
</evidence>
<reference evidence="7 8" key="1">
    <citation type="submission" date="2023-07" db="EMBL/GenBank/DDBJ databases">
        <title>Genomic Encyclopedia of Type Strains, Phase IV (KMG-IV): sequencing the most valuable type-strain genomes for metagenomic binning, comparative biology and taxonomic classification.</title>
        <authorList>
            <person name="Goeker M."/>
        </authorList>
    </citation>
    <scope>NUCLEOTIDE SEQUENCE [LARGE SCALE GENOMIC DNA]</scope>
    <source>
        <strain evidence="7 8">DSM 12751</strain>
    </source>
</reference>
<feature type="transmembrane region" description="Helical" evidence="6">
    <location>
        <begin position="328"/>
        <end position="348"/>
    </location>
</feature>
<feature type="transmembrane region" description="Helical" evidence="6">
    <location>
        <begin position="138"/>
        <end position="155"/>
    </location>
</feature>
<dbReference type="Proteomes" id="UP001235840">
    <property type="component" value="Unassembled WGS sequence"/>
</dbReference>